<feature type="region of interest" description="Disordered" evidence="1">
    <location>
        <begin position="66"/>
        <end position="115"/>
    </location>
</feature>
<feature type="compositionally biased region" description="Low complexity" evidence="1">
    <location>
        <begin position="80"/>
        <end position="91"/>
    </location>
</feature>
<reference evidence="2" key="2">
    <citation type="submission" date="2022-10" db="EMBL/GenBank/DDBJ databases">
        <authorList>
            <consortium name="ENA_rothamsted_submissions"/>
            <consortium name="culmorum"/>
            <person name="King R."/>
        </authorList>
    </citation>
    <scope>NUCLEOTIDE SEQUENCE</scope>
</reference>
<sequence>MCQRAIESVSIQAEEEKQDTFVELCGCGKPNKGHYASIRKVPLSMRHIERSISEVADLSPNLVEANSDMENSSQSRVPNSTQTSSLSSFRRSTSHHDPCRLKPAENRNGNREENREHFLNLPFGLSKIFVRADSNRSSNTANISNSSLRDTDVSEFIQSDPVDYMVEMNENIQ</sequence>
<dbReference type="AlphaFoldDB" id="A0A9N9SDI4"/>
<name>A0A9N9SDI4_PHACE</name>
<feature type="compositionally biased region" description="Polar residues" evidence="1">
    <location>
        <begin position="68"/>
        <end position="79"/>
    </location>
</feature>
<dbReference type="OrthoDB" id="6674805at2759"/>
<reference evidence="2" key="1">
    <citation type="submission" date="2022-01" db="EMBL/GenBank/DDBJ databases">
        <authorList>
            <person name="King R."/>
        </authorList>
    </citation>
    <scope>NUCLEOTIDE SEQUENCE</scope>
</reference>
<organism evidence="2 3">
    <name type="scientific">Phaedon cochleariae</name>
    <name type="common">Mustard beetle</name>
    <dbReference type="NCBI Taxonomy" id="80249"/>
    <lineage>
        <taxon>Eukaryota</taxon>
        <taxon>Metazoa</taxon>
        <taxon>Ecdysozoa</taxon>
        <taxon>Arthropoda</taxon>
        <taxon>Hexapoda</taxon>
        <taxon>Insecta</taxon>
        <taxon>Pterygota</taxon>
        <taxon>Neoptera</taxon>
        <taxon>Endopterygota</taxon>
        <taxon>Coleoptera</taxon>
        <taxon>Polyphaga</taxon>
        <taxon>Cucujiformia</taxon>
        <taxon>Chrysomeloidea</taxon>
        <taxon>Chrysomelidae</taxon>
        <taxon>Chrysomelinae</taxon>
        <taxon>Chrysomelini</taxon>
        <taxon>Phaedon</taxon>
    </lineage>
</organism>
<proteinExistence type="predicted"/>
<evidence type="ECO:0000256" key="1">
    <source>
        <dbReference type="SAM" id="MobiDB-lite"/>
    </source>
</evidence>
<protein>
    <submittedName>
        <fullName evidence="2">Uncharacterized protein</fullName>
    </submittedName>
</protein>
<feature type="compositionally biased region" description="Basic and acidic residues" evidence="1">
    <location>
        <begin position="94"/>
        <end position="115"/>
    </location>
</feature>
<evidence type="ECO:0000313" key="3">
    <source>
        <dbReference type="Proteomes" id="UP001153737"/>
    </source>
</evidence>
<gene>
    <name evidence="2" type="ORF">PHAECO_LOCUS3407</name>
</gene>
<dbReference type="Proteomes" id="UP001153737">
    <property type="component" value="Chromosome 12"/>
</dbReference>
<accession>A0A9N9SDI4</accession>
<dbReference type="EMBL" id="OU896718">
    <property type="protein sequence ID" value="CAG9815524.1"/>
    <property type="molecule type" value="Genomic_DNA"/>
</dbReference>
<evidence type="ECO:0000313" key="2">
    <source>
        <dbReference type="EMBL" id="CAG9815524.1"/>
    </source>
</evidence>
<keyword evidence="3" id="KW-1185">Reference proteome</keyword>